<dbReference type="EMBL" id="JACBYQ010000001">
    <property type="protein sequence ID" value="NYE94972.1"/>
    <property type="molecule type" value="Genomic_DNA"/>
</dbReference>
<keyword evidence="6" id="KW-1185">Reference proteome</keyword>
<evidence type="ECO:0000256" key="2">
    <source>
        <dbReference type="ARBA" id="ARBA00023125"/>
    </source>
</evidence>
<dbReference type="SUPFAM" id="SSF47413">
    <property type="entry name" value="lambda repressor-like DNA-binding domains"/>
    <property type="match status" value="1"/>
</dbReference>
<protein>
    <submittedName>
        <fullName evidence="5">LacI family transcriptional regulator</fullName>
    </submittedName>
</protein>
<gene>
    <name evidence="5" type="ORF">FHU41_001193</name>
</gene>
<organism evidence="5 6">
    <name type="scientific">Psychromicrobium silvestre</name>
    <dbReference type="NCBI Taxonomy" id="1645614"/>
    <lineage>
        <taxon>Bacteria</taxon>
        <taxon>Bacillati</taxon>
        <taxon>Actinomycetota</taxon>
        <taxon>Actinomycetes</taxon>
        <taxon>Micrococcales</taxon>
        <taxon>Micrococcaceae</taxon>
        <taxon>Psychromicrobium</taxon>
    </lineage>
</organism>
<dbReference type="PROSITE" id="PS50932">
    <property type="entry name" value="HTH_LACI_2"/>
    <property type="match status" value="1"/>
</dbReference>
<dbReference type="Pfam" id="PF00356">
    <property type="entry name" value="LacI"/>
    <property type="match status" value="1"/>
</dbReference>
<dbReference type="Proteomes" id="UP000521748">
    <property type="component" value="Unassembled WGS sequence"/>
</dbReference>
<keyword evidence="1" id="KW-0805">Transcription regulation</keyword>
<keyword evidence="2" id="KW-0238">DNA-binding</keyword>
<keyword evidence="3" id="KW-0804">Transcription</keyword>
<dbReference type="GO" id="GO:0000976">
    <property type="term" value="F:transcription cis-regulatory region binding"/>
    <property type="evidence" value="ECO:0007669"/>
    <property type="project" value="TreeGrafter"/>
</dbReference>
<dbReference type="Pfam" id="PF13377">
    <property type="entry name" value="Peripla_BP_3"/>
    <property type="match status" value="1"/>
</dbReference>
<dbReference type="InterPro" id="IPR000843">
    <property type="entry name" value="HTH_LacI"/>
</dbReference>
<dbReference type="Gene3D" id="1.10.260.40">
    <property type="entry name" value="lambda repressor-like DNA-binding domains"/>
    <property type="match status" value="1"/>
</dbReference>
<dbReference type="InterPro" id="IPR028082">
    <property type="entry name" value="Peripla_BP_I"/>
</dbReference>
<evidence type="ECO:0000259" key="4">
    <source>
        <dbReference type="PROSITE" id="PS50932"/>
    </source>
</evidence>
<reference evidence="5 6" key="1">
    <citation type="submission" date="2020-07" db="EMBL/GenBank/DDBJ databases">
        <title>Sequencing the genomes of 1000 actinobacteria strains.</title>
        <authorList>
            <person name="Klenk H.-P."/>
        </authorList>
    </citation>
    <scope>NUCLEOTIDE SEQUENCE [LARGE SCALE GENOMIC DNA]</scope>
    <source>
        <strain evidence="5 6">DSM 102047</strain>
    </source>
</reference>
<accession>A0A7Y9S804</accession>
<dbReference type="PANTHER" id="PTHR30146">
    <property type="entry name" value="LACI-RELATED TRANSCRIPTIONAL REPRESSOR"/>
    <property type="match status" value="1"/>
</dbReference>
<dbReference type="RefSeq" id="WP_246279436.1">
    <property type="nucleotide sequence ID" value="NZ_JACBYQ010000001.1"/>
</dbReference>
<dbReference type="CDD" id="cd06267">
    <property type="entry name" value="PBP1_LacI_sugar_binding-like"/>
    <property type="match status" value="1"/>
</dbReference>
<dbReference type="Gene3D" id="3.40.50.2300">
    <property type="match status" value="2"/>
</dbReference>
<sequence>MPKESTSPMSTNPVQGGKVTIKQVAQQAGVSTASVSYVLSGRSGATGRNGGVAQETAQRIRRVAERMGYAPDLAARKIRTGRSDTILLSLTMLSDPWSLAVIEAVQRRAMPLGITPMILADADWSRVLKSHDADAMFVDAVSPGQEELLTALSSQGKRLVVFHEEMQPKGFDVIRSLAGPGCVLAMDHLLRNHHKIAILTTERARERHDSARFMPYLDGLVKAGIPVREDYIDFFDRSPASAYAAAMRLLDRPDRPTAIYATTDFAAMSAINAAQRLGLRVGVDVDVVGVGNTSEGESMVPSLTSVGPEGFFDELARILVARAQGDEQDPRAVDFHWKLFSRESAR</sequence>
<dbReference type="SMART" id="SM00354">
    <property type="entry name" value="HTH_LACI"/>
    <property type="match status" value="1"/>
</dbReference>
<feature type="domain" description="HTH lacI-type" evidence="4">
    <location>
        <begin position="19"/>
        <end position="80"/>
    </location>
</feature>
<name>A0A7Y9S804_9MICC</name>
<evidence type="ECO:0000313" key="5">
    <source>
        <dbReference type="EMBL" id="NYE94972.1"/>
    </source>
</evidence>
<comment type="caution">
    <text evidence="5">The sequence shown here is derived from an EMBL/GenBank/DDBJ whole genome shotgun (WGS) entry which is preliminary data.</text>
</comment>
<dbReference type="PANTHER" id="PTHR30146:SF153">
    <property type="entry name" value="LACTOSE OPERON REPRESSOR"/>
    <property type="match status" value="1"/>
</dbReference>
<dbReference type="AlphaFoldDB" id="A0A7Y9S804"/>
<dbReference type="InterPro" id="IPR046335">
    <property type="entry name" value="LacI/GalR-like_sensor"/>
</dbReference>
<proteinExistence type="predicted"/>
<evidence type="ECO:0000256" key="3">
    <source>
        <dbReference type="ARBA" id="ARBA00023163"/>
    </source>
</evidence>
<dbReference type="GO" id="GO:0003700">
    <property type="term" value="F:DNA-binding transcription factor activity"/>
    <property type="evidence" value="ECO:0007669"/>
    <property type="project" value="TreeGrafter"/>
</dbReference>
<evidence type="ECO:0000256" key="1">
    <source>
        <dbReference type="ARBA" id="ARBA00023015"/>
    </source>
</evidence>
<dbReference type="SUPFAM" id="SSF53822">
    <property type="entry name" value="Periplasmic binding protein-like I"/>
    <property type="match status" value="1"/>
</dbReference>
<dbReference type="InterPro" id="IPR010982">
    <property type="entry name" value="Lambda_DNA-bd_dom_sf"/>
</dbReference>
<evidence type="ECO:0000313" key="6">
    <source>
        <dbReference type="Proteomes" id="UP000521748"/>
    </source>
</evidence>